<dbReference type="Gene3D" id="1.20.1250.40">
    <property type="match status" value="1"/>
</dbReference>
<dbReference type="VEuPathDB" id="CryptoDB:cand_012230"/>
<evidence type="ECO:0000313" key="3">
    <source>
        <dbReference type="EMBL" id="OII72540.1"/>
    </source>
</evidence>
<dbReference type="InterPro" id="IPR005574">
    <property type="entry name" value="Rpb4/RPC9"/>
</dbReference>
<dbReference type="AlphaFoldDB" id="A0A1J4MHQ0"/>
<evidence type="ECO:0000256" key="1">
    <source>
        <dbReference type="ARBA" id="ARBA00004123"/>
    </source>
</evidence>
<comment type="caution">
    <text evidence="3">The sequence shown here is derived from an EMBL/GenBank/DDBJ whole genome shotgun (WGS) entry which is preliminary data.</text>
</comment>
<dbReference type="GeneID" id="92365408"/>
<accession>A0A1J4MHQ0</accession>
<gene>
    <name evidence="3" type="ORF">cand_012230</name>
</gene>
<evidence type="ECO:0008006" key="5">
    <source>
        <dbReference type="Google" id="ProtNLM"/>
    </source>
</evidence>
<dbReference type="EMBL" id="LRBS01000112">
    <property type="protein sequence ID" value="OII72540.1"/>
    <property type="molecule type" value="Genomic_DNA"/>
</dbReference>
<dbReference type="InterPro" id="IPR010997">
    <property type="entry name" value="HRDC-like_sf"/>
</dbReference>
<name>A0A1J4MHQ0_9CRYT</name>
<dbReference type="OrthoDB" id="1746530at2759"/>
<dbReference type="SUPFAM" id="SSF47819">
    <property type="entry name" value="HRDC-like"/>
    <property type="match status" value="1"/>
</dbReference>
<dbReference type="GO" id="GO:0006352">
    <property type="term" value="P:DNA-templated transcription initiation"/>
    <property type="evidence" value="ECO:0007669"/>
    <property type="project" value="InterPro"/>
</dbReference>
<evidence type="ECO:0000313" key="4">
    <source>
        <dbReference type="Proteomes" id="UP000186804"/>
    </source>
</evidence>
<sequence>MKVDLSSWVPLSCYEVYEHLTKVGDHVDDENINDVKRDDEAYSSTLFLYKSILWYLKAFHNVENMLKYEQTIYDITQKLYSKFGLTMLEIIQVLDLRPKHLVDLHCSIQNCDKRFSEEDLIEMLDIIGQLNFEVSCLDK</sequence>
<keyword evidence="2" id="KW-0539">Nucleus</keyword>
<dbReference type="GO" id="GO:0005634">
    <property type="term" value="C:nucleus"/>
    <property type="evidence" value="ECO:0007669"/>
    <property type="project" value="UniProtKB-SubCell"/>
</dbReference>
<reference evidence="3 4" key="1">
    <citation type="submission" date="2016-10" db="EMBL/GenBank/DDBJ databases">
        <title>Reductive evolution of mitochondrial metabolism and differential evolution of invasion-related proteins in Cryptosporidium.</title>
        <authorList>
            <person name="Liu S."/>
            <person name="Roellig D.M."/>
            <person name="Guo Y."/>
            <person name="Li N."/>
            <person name="Frace M.A."/>
            <person name="Tang K."/>
            <person name="Zhang L."/>
            <person name="Feng Y."/>
            <person name="Xiao L."/>
        </authorList>
    </citation>
    <scope>NUCLEOTIDE SEQUENCE [LARGE SCALE GENOMIC DNA]</scope>
    <source>
        <strain evidence="3">30847</strain>
    </source>
</reference>
<dbReference type="RefSeq" id="XP_067066980.1">
    <property type="nucleotide sequence ID" value="XM_067211461.1"/>
</dbReference>
<dbReference type="GO" id="GO:0030880">
    <property type="term" value="C:RNA polymerase complex"/>
    <property type="evidence" value="ECO:0007669"/>
    <property type="project" value="InterPro"/>
</dbReference>
<proteinExistence type="predicted"/>
<dbReference type="Proteomes" id="UP000186804">
    <property type="component" value="Unassembled WGS sequence"/>
</dbReference>
<organism evidence="3 4">
    <name type="scientific">Cryptosporidium andersoni</name>
    <dbReference type="NCBI Taxonomy" id="117008"/>
    <lineage>
        <taxon>Eukaryota</taxon>
        <taxon>Sar</taxon>
        <taxon>Alveolata</taxon>
        <taxon>Apicomplexa</taxon>
        <taxon>Conoidasida</taxon>
        <taxon>Coccidia</taxon>
        <taxon>Eucoccidiorida</taxon>
        <taxon>Eimeriorina</taxon>
        <taxon>Cryptosporidiidae</taxon>
        <taxon>Cryptosporidium</taxon>
    </lineage>
</organism>
<dbReference type="Pfam" id="PF03874">
    <property type="entry name" value="RNA_pol_Rpb4"/>
    <property type="match status" value="1"/>
</dbReference>
<keyword evidence="4" id="KW-1185">Reference proteome</keyword>
<protein>
    <recommendedName>
        <fullName evidence="5">DNA-directed RNA polymerase III subunit RPC9</fullName>
    </recommendedName>
</protein>
<comment type="subcellular location">
    <subcellularLocation>
        <location evidence="1">Nucleus</location>
    </subcellularLocation>
</comment>
<dbReference type="GO" id="GO:0000166">
    <property type="term" value="F:nucleotide binding"/>
    <property type="evidence" value="ECO:0007669"/>
    <property type="project" value="InterPro"/>
</dbReference>
<evidence type="ECO:0000256" key="2">
    <source>
        <dbReference type="ARBA" id="ARBA00023242"/>
    </source>
</evidence>
<dbReference type="InterPro" id="IPR038324">
    <property type="entry name" value="Rpb4/RPC9_sf"/>
</dbReference>